<protein>
    <submittedName>
        <fullName evidence="2">Uncharacterized protein</fullName>
    </submittedName>
</protein>
<dbReference type="PANTHER" id="PTHR46610">
    <property type="entry name" value="OS05G0181300 PROTEIN"/>
    <property type="match status" value="1"/>
</dbReference>
<keyword evidence="1" id="KW-0812">Transmembrane</keyword>
<evidence type="ECO:0000313" key="3">
    <source>
        <dbReference type="Proteomes" id="UP000030645"/>
    </source>
</evidence>
<dbReference type="PANTHER" id="PTHR46610:SF20">
    <property type="entry name" value="OS05G0181300 PROTEIN"/>
    <property type="match status" value="1"/>
</dbReference>
<keyword evidence="1" id="KW-1133">Transmembrane helix</keyword>
<accession>W9QNY9</accession>
<proteinExistence type="predicted"/>
<keyword evidence="3" id="KW-1185">Reference proteome</keyword>
<gene>
    <name evidence="2" type="ORF">L484_001523</name>
</gene>
<feature type="transmembrane region" description="Helical" evidence="1">
    <location>
        <begin position="61"/>
        <end position="85"/>
    </location>
</feature>
<evidence type="ECO:0000313" key="2">
    <source>
        <dbReference type="EMBL" id="EXB30119.1"/>
    </source>
</evidence>
<sequence>MLPKSCQNKTTSVPNNSITSCNVKKPNFGKEIITFAPIFAHVNLTISSISTSYRAYANNDIAMVASIAFVFIGYFVLQICFRALNRLPQNEESTKKLLLKITAWGLSSAILFVFAYQFCTLGSLTMTVVTFGVVIAGSACIFFVYFIYDDKKNGPNVSNYSTGEKISTNSCSSCPDQKYNDHDKCTASALEKV</sequence>
<name>W9QNY9_9ROSA</name>
<organism evidence="2 3">
    <name type="scientific">Morus notabilis</name>
    <dbReference type="NCBI Taxonomy" id="981085"/>
    <lineage>
        <taxon>Eukaryota</taxon>
        <taxon>Viridiplantae</taxon>
        <taxon>Streptophyta</taxon>
        <taxon>Embryophyta</taxon>
        <taxon>Tracheophyta</taxon>
        <taxon>Spermatophyta</taxon>
        <taxon>Magnoliopsida</taxon>
        <taxon>eudicotyledons</taxon>
        <taxon>Gunneridae</taxon>
        <taxon>Pentapetalae</taxon>
        <taxon>rosids</taxon>
        <taxon>fabids</taxon>
        <taxon>Rosales</taxon>
        <taxon>Moraceae</taxon>
        <taxon>Moreae</taxon>
        <taxon>Morus</taxon>
    </lineage>
</organism>
<dbReference type="EMBL" id="KE343460">
    <property type="protein sequence ID" value="EXB30119.1"/>
    <property type="molecule type" value="Genomic_DNA"/>
</dbReference>
<dbReference type="AlphaFoldDB" id="W9QNY9"/>
<keyword evidence="1" id="KW-0472">Membrane</keyword>
<dbReference type="Proteomes" id="UP000030645">
    <property type="component" value="Unassembled WGS sequence"/>
</dbReference>
<dbReference type="InterPro" id="IPR045501">
    <property type="entry name" value="DUF6490"/>
</dbReference>
<reference evidence="3" key="1">
    <citation type="submission" date="2013-01" db="EMBL/GenBank/DDBJ databases">
        <title>Draft Genome Sequence of a Mulberry Tree, Morus notabilis C.K. Schneid.</title>
        <authorList>
            <person name="He N."/>
            <person name="Zhao S."/>
        </authorList>
    </citation>
    <scope>NUCLEOTIDE SEQUENCE</scope>
</reference>
<evidence type="ECO:0000256" key="1">
    <source>
        <dbReference type="SAM" id="Phobius"/>
    </source>
</evidence>
<dbReference type="PROSITE" id="PS51257">
    <property type="entry name" value="PROKAR_LIPOPROTEIN"/>
    <property type="match status" value="1"/>
</dbReference>
<feature type="transmembrane region" description="Helical" evidence="1">
    <location>
        <begin position="97"/>
        <end position="118"/>
    </location>
</feature>
<feature type="transmembrane region" description="Helical" evidence="1">
    <location>
        <begin position="124"/>
        <end position="148"/>
    </location>
</feature>
<dbReference type="eggNOG" id="ENOG502R6ZR">
    <property type="taxonomic scope" value="Eukaryota"/>
</dbReference>